<evidence type="ECO:0000256" key="4">
    <source>
        <dbReference type="ARBA" id="ARBA00023224"/>
    </source>
</evidence>
<dbReference type="PANTHER" id="PTHR32089:SF112">
    <property type="entry name" value="LYSOZYME-LIKE PROTEIN-RELATED"/>
    <property type="match status" value="1"/>
</dbReference>
<keyword evidence="3 7" id="KW-0472">Membrane</keyword>
<dbReference type="SUPFAM" id="SSF58104">
    <property type="entry name" value="Methyl-accepting chemotaxis protein (MCP) signaling domain"/>
    <property type="match status" value="1"/>
</dbReference>
<gene>
    <name evidence="10" type="ORF">CBM15_10690</name>
</gene>
<dbReference type="SMART" id="SM00283">
    <property type="entry name" value="MA"/>
    <property type="match status" value="1"/>
</dbReference>
<dbReference type="RefSeq" id="WP_087617491.1">
    <property type="nucleotide sequence ID" value="NZ_JAFBEY010000004.1"/>
</dbReference>
<comment type="subcellular location">
    <subcellularLocation>
        <location evidence="1">Cell membrane</location>
    </subcellularLocation>
</comment>
<protein>
    <submittedName>
        <fullName evidence="10">Chemotaxis protein</fullName>
    </submittedName>
</protein>
<dbReference type="InterPro" id="IPR004089">
    <property type="entry name" value="MCPsignal_dom"/>
</dbReference>
<dbReference type="PROSITE" id="PS50111">
    <property type="entry name" value="CHEMOTAXIS_TRANSDUC_2"/>
    <property type="match status" value="1"/>
</dbReference>
<dbReference type="PANTHER" id="PTHR32089">
    <property type="entry name" value="METHYL-ACCEPTING CHEMOTAXIS PROTEIN MCPB"/>
    <property type="match status" value="1"/>
</dbReference>
<proteinExistence type="inferred from homology"/>
<evidence type="ECO:0000256" key="3">
    <source>
        <dbReference type="ARBA" id="ARBA00023136"/>
    </source>
</evidence>
<reference evidence="10 11" key="1">
    <citation type="journal article" date="2017" name="Int. J. Syst. Evol. Microbiol.">
        <title>Solibacillus kalamii sp. nov., isolated from a high-efficiency particulate arrestance filter system used in the International Space Station.</title>
        <authorList>
            <person name="Checinska Sielaff A."/>
            <person name="Kumar R.M."/>
            <person name="Pal D."/>
            <person name="Mayilraj S."/>
            <person name="Venkateswaran K."/>
        </authorList>
    </citation>
    <scope>NUCLEOTIDE SEQUENCE [LARGE SCALE GENOMIC DNA]</scope>
    <source>
        <strain evidence="10 11">ISSFR-015</strain>
    </source>
</reference>
<evidence type="ECO:0000256" key="5">
    <source>
        <dbReference type="ARBA" id="ARBA00029447"/>
    </source>
</evidence>
<dbReference type="Proteomes" id="UP000196594">
    <property type="component" value="Unassembled WGS sequence"/>
</dbReference>
<keyword evidence="7" id="KW-0812">Transmembrane</keyword>
<accession>A0ABX3ZGY7</accession>
<dbReference type="Gene3D" id="1.10.287.950">
    <property type="entry name" value="Methyl-accepting chemotaxis protein"/>
    <property type="match status" value="1"/>
</dbReference>
<organism evidence="10 11">
    <name type="scientific">Solibacillus kalamii</name>
    <dbReference type="NCBI Taxonomy" id="1748298"/>
    <lineage>
        <taxon>Bacteria</taxon>
        <taxon>Bacillati</taxon>
        <taxon>Bacillota</taxon>
        <taxon>Bacilli</taxon>
        <taxon>Bacillales</taxon>
        <taxon>Caryophanaceae</taxon>
        <taxon>Solibacillus</taxon>
    </lineage>
</organism>
<evidence type="ECO:0000259" key="8">
    <source>
        <dbReference type="PROSITE" id="PS50111"/>
    </source>
</evidence>
<evidence type="ECO:0000259" key="9">
    <source>
        <dbReference type="PROSITE" id="PS50885"/>
    </source>
</evidence>
<feature type="transmembrane region" description="Helical" evidence="7">
    <location>
        <begin position="175"/>
        <end position="200"/>
    </location>
</feature>
<keyword evidence="7" id="KW-1133">Transmembrane helix</keyword>
<evidence type="ECO:0000256" key="7">
    <source>
        <dbReference type="SAM" id="Phobius"/>
    </source>
</evidence>
<evidence type="ECO:0000256" key="1">
    <source>
        <dbReference type="ARBA" id="ARBA00004236"/>
    </source>
</evidence>
<dbReference type="CDD" id="cd11386">
    <property type="entry name" value="MCP_signal"/>
    <property type="match status" value="1"/>
</dbReference>
<dbReference type="EMBL" id="NHNT01000006">
    <property type="protein sequence ID" value="OUZ38940.1"/>
    <property type="molecule type" value="Genomic_DNA"/>
</dbReference>
<feature type="domain" description="Methyl-accepting transducer" evidence="8">
    <location>
        <begin position="275"/>
        <end position="511"/>
    </location>
</feature>
<keyword evidence="4 6" id="KW-0807">Transducer</keyword>
<evidence type="ECO:0000256" key="2">
    <source>
        <dbReference type="ARBA" id="ARBA00022475"/>
    </source>
</evidence>
<dbReference type="PROSITE" id="PS50885">
    <property type="entry name" value="HAMP"/>
    <property type="match status" value="1"/>
</dbReference>
<keyword evidence="11" id="KW-1185">Reference proteome</keyword>
<dbReference type="InterPro" id="IPR003660">
    <property type="entry name" value="HAMP_dom"/>
</dbReference>
<sequence length="561" mass="60980">MSVRKKLNIGFILIGMVLLFSIGFATVQFSRIGDEVSKAVDVQMAQVQRINAIQQHILSQGIYARAYAVDPSQNNLDSLNSHTTSLVQLIEEVQSKNISADAAPIINNLKDQSEIIAEQMDRVISSVQTRDISAALSVVNGDYTYTSNFTSELAGKVEQIENTELDKVVNNTKNMISLSMILSVIFIIIALLVIASYMIYTKYGITLRLQSITKDLEHMAGGDIKVSHKPVRTKDEFGMLSNAFISLQRNFEELLVSIQQNANQLSNSADALMKNSETISSETAHINELIEHTAQTAATMTIGANESALAVDETAQGINSIAQSTQELHIGAVTLTQFANDGVKIIDEAMQQMETVYASTQSISSLSNVLIEQSGQISTITKAITDIADQTNLLALNAAIEAARAGEHGKGFAVVADEVRKLAEQSKKSANEIVHLTETIQYNSQNVGEAVESSLKCANDGVVVIDRAGQSFHTITENIYNITERVEHISATSQQISASSEEVAASVIEISQGTEKTMADVAQVANATQLQTEIVDDMEELSKRLANQAKQLQQSMDKFTL</sequence>
<comment type="similarity">
    <text evidence="5">Belongs to the methyl-accepting chemotaxis (MCP) protein family.</text>
</comment>
<evidence type="ECO:0000256" key="6">
    <source>
        <dbReference type="PROSITE-ProRule" id="PRU00284"/>
    </source>
</evidence>
<feature type="domain" description="HAMP" evidence="9">
    <location>
        <begin position="203"/>
        <end position="256"/>
    </location>
</feature>
<dbReference type="Pfam" id="PF00015">
    <property type="entry name" value="MCPsignal"/>
    <property type="match status" value="1"/>
</dbReference>
<keyword evidence="2" id="KW-1003">Cell membrane</keyword>
<name>A0ABX3ZGY7_9BACL</name>
<comment type="caution">
    <text evidence="10">The sequence shown here is derived from an EMBL/GenBank/DDBJ whole genome shotgun (WGS) entry which is preliminary data.</text>
</comment>
<evidence type="ECO:0000313" key="11">
    <source>
        <dbReference type="Proteomes" id="UP000196594"/>
    </source>
</evidence>
<evidence type="ECO:0000313" key="10">
    <source>
        <dbReference type="EMBL" id="OUZ38940.1"/>
    </source>
</evidence>